<dbReference type="PANTHER" id="PTHR11255">
    <property type="entry name" value="DIACYLGLYCEROL KINASE"/>
    <property type="match status" value="1"/>
</dbReference>
<dbReference type="FunFam" id="1.10.238.10:FF:000017">
    <property type="entry name" value="Diacylglycerol kinase"/>
    <property type="match status" value="1"/>
</dbReference>
<evidence type="ECO:0000256" key="6">
    <source>
        <dbReference type="ARBA" id="ARBA00022723"/>
    </source>
</evidence>
<dbReference type="SUPFAM" id="SSF47473">
    <property type="entry name" value="EF-hand"/>
    <property type="match status" value="2"/>
</dbReference>
<dbReference type="GO" id="GO:0005886">
    <property type="term" value="C:plasma membrane"/>
    <property type="evidence" value="ECO:0007669"/>
    <property type="project" value="TreeGrafter"/>
</dbReference>
<dbReference type="Gene3D" id="2.60.200.40">
    <property type="match status" value="1"/>
</dbReference>
<evidence type="ECO:0000256" key="4">
    <source>
        <dbReference type="ARBA" id="ARBA00022490"/>
    </source>
</evidence>
<feature type="domain" description="EF-hand" evidence="24">
    <location>
        <begin position="193"/>
        <end position="228"/>
    </location>
</feature>
<dbReference type="AlphaFoldDB" id="A0A803Y8C6"/>
<evidence type="ECO:0000259" key="23">
    <source>
        <dbReference type="PROSITE" id="PS50146"/>
    </source>
</evidence>
<keyword evidence="11" id="KW-0862">Zinc</keyword>
<dbReference type="Proteomes" id="UP000001645">
    <property type="component" value="Chromosome 6"/>
</dbReference>
<keyword evidence="5 20" id="KW-0808">Transferase</keyword>
<dbReference type="OrthoDB" id="242257at2759"/>
<feature type="domain" description="EF-hand" evidence="24">
    <location>
        <begin position="148"/>
        <end position="183"/>
    </location>
</feature>
<dbReference type="Gene3D" id="3.40.50.10330">
    <property type="entry name" value="Probable inorganic polyphosphate/atp-NAD kinase, domain 1"/>
    <property type="match status" value="1"/>
</dbReference>
<dbReference type="CDD" id="cd00051">
    <property type="entry name" value="EFh"/>
    <property type="match status" value="1"/>
</dbReference>
<dbReference type="InterPro" id="IPR038199">
    <property type="entry name" value="DGK_typeI_N_sf"/>
</dbReference>
<evidence type="ECO:0000256" key="9">
    <source>
        <dbReference type="ARBA" id="ARBA00022771"/>
    </source>
</evidence>
<dbReference type="CDD" id="cd20891">
    <property type="entry name" value="C1_DGKbeta_rpt2"/>
    <property type="match status" value="1"/>
</dbReference>
<dbReference type="InterPro" id="IPR016064">
    <property type="entry name" value="NAD/diacylglycerol_kinase_sf"/>
</dbReference>
<dbReference type="FunFam" id="3.30.60.20:FF:000016">
    <property type="entry name" value="Diacylglycerol kinase"/>
    <property type="match status" value="1"/>
</dbReference>
<gene>
    <name evidence="25" type="primary">DGKB</name>
</gene>
<dbReference type="InterPro" id="IPR002048">
    <property type="entry name" value="EF_hand_dom"/>
</dbReference>
<feature type="domain" description="DAGKc" evidence="23">
    <location>
        <begin position="432"/>
        <end position="566"/>
    </location>
</feature>
<feature type="domain" description="Phorbol-ester/DAG-type" evidence="22">
    <location>
        <begin position="307"/>
        <end position="357"/>
    </location>
</feature>
<sequence length="802" mass="90552">MTSQEKRLNLSPGEFSQLQKYAEYSTKKIKDVLEEFHGSGVLAKYNPEGKQDILNQTIDLEGFKLFMKTFLEAELPDDFIEHLFTSFSNKISHCSPLIKNKPPLLSGGLRLNKGTSTSRPPTPANLNLPDAIQLKDIVCYLSLLERGRPEDKLEFMFRLYDTDGNGYLDSSELENIIAQMMHVAEYLEWDITELSPILHEMMEEIDYDHDGTVSLEEWIQGGMTTIPLLVLLGLENNVKDDGQHVWRLKHFNKPAYCNLCLNMLIGVGKQGLCCSFCKYTVHERCVSRAPASCIKTYVKSKKNTDVMHHFWVEGNCPTKCDKCHKTIKCYQGLTGLHCVWCQITLHNKCASHLKPECDCGPLKDHILPPTSICPVVLTLPTLGGLLPEERQATVKKEKGCPQQMNKLGERNKMQRANSITVDGQGLQITPVPGTHPLLVFVNPKSGGKQGERIYRKFQYLLNPRQVYSLAGNGPMPGLNFFRDVPEFRVLACGGDGTVGWILDCIEKANLLKHPPVAILPLGTGNDLARCLRWGGGYEGENLMKILKDIENSSEILLDRWKFEVIPNDKDEKGDPVPYNIINNYFSIGVDASIAHRFHIMREKHPEKFNSRMKNKFWYFEFGTSETFSATCKKLHESVEIECDGIQLDLINISLEGIAILNIPSMHGGSNLWGETKKRRSHRRTEKKRSDKRTTVTDAKELKFVCQDLSDQLMEVVGLEGAMEMGQIYTGLKSAGRRLAQCSSVVIRTSKSLPMQIDGEPWMQTPCTIKITHKNQAPMLMGPPPKTGLFSSIIKRTRHHSKE</sequence>
<dbReference type="EC" id="2.7.1.107" evidence="20"/>
<evidence type="ECO:0000256" key="18">
    <source>
        <dbReference type="ARBA" id="ARBA00023411"/>
    </source>
</evidence>
<dbReference type="Pfam" id="PF00609">
    <property type="entry name" value="DAGK_acc"/>
    <property type="match status" value="1"/>
</dbReference>
<evidence type="ECO:0000256" key="16">
    <source>
        <dbReference type="ARBA" id="ARBA00023395"/>
    </source>
</evidence>
<dbReference type="PROSITE" id="PS50146">
    <property type="entry name" value="DAGK"/>
    <property type="match status" value="1"/>
</dbReference>
<comment type="catalytic activity">
    <reaction evidence="17">
        <text>1-octadecanoyl-2-(5Z,8Z,11Z,14Z-eicosatetraenoyl)-sn-glycerol + ATP = 1-octadecanoyl-2-(5Z,8Z,11Z,14Z-eicosatetraenoyl)-sn-glycero-3-phosphate + ADP + H(+)</text>
        <dbReference type="Rhea" id="RHEA:40323"/>
        <dbReference type="ChEBI" id="CHEBI:15378"/>
        <dbReference type="ChEBI" id="CHEBI:30616"/>
        <dbReference type="ChEBI" id="CHEBI:75728"/>
        <dbReference type="ChEBI" id="CHEBI:77091"/>
        <dbReference type="ChEBI" id="CHEBI:456216"/>
    </reaction>
    <physiologicalReaction direction="left-to-right" evidence="17">
        <dbReference type="Rhea" id="RHEA:40324"/>
    </physiologicalReaction>
</comment>
<dbReference type="PROSITE" id="PS50222">
    <property type="entry name" value="EF_HAND_2"/>
    <property type="match status" value="2"/>
</dbReference>
<keyword evidence="7" id="KW-0677">Repeat</keyword>
<dbReference type="PROSITE" id="PS50081">
    <property type="entry name" value="ZF_DAG_PE_2"/>
    <property type="match status" value="2"/>
</dbReference>
<dbReference type="Gene3D" id="1.10.238.10">
    <property type="entry name" value="EF-hand"/>
    <property type="match status" value="1"/>
</dbReference>
<dbReference type="InterPro" id="IPR011992">
    <property type="entry name" value="EF-hand-dom_pair"/>
</dbReference>
<dbReference type="SUPFAM" id="SSF111331">
    <property type="entry name" value="NAD kinase/diacylglycerol kinase-like"/>
    <property type="match status" value="1"/>
</dbReference>
<dbReference type="InterPro" id="IPR047470">
    <property type="entry name" value="C1_DGKbeta_rpt2"/>
</dbReference>
<dbReference type="Bgee" id="ENSMGAG00000010034">
    <property type="expression patterns" value="Expressed in brain and 5 other cell types or tissues"/>
</dbReference>
<dbReference type="Ensembl" id="ENSMGAT00000032659.1">
    <property type="protein sequence ID" value="ENSMGAP00000028023.1"/>
    <property type="gene ID" value="ENSMGAG00000010034.3"/>
</dbReference>
<evidence type="ECO:0000313" key="26">
    <source>
        <dbReference type="Proteomes" id="UP000001645"/>
    </source>
</evidence>
<dbReference type="FunFam" id="1.10.238.110:FF:000012">
    <property type="entry name" value="Diacylglycerol kinase"/>
    <property type="match status" value="1"/>
</dbReference>
<keyword evidence="14" id="KW-0443">Lipid metabolism</keyword>
<comment type="subcellular location">
    <subcellularLocation>
        <location evidence="1">Cytoplasm</location>
    </subcellularLocation>
</comment>
<evidence type="ECO:0000259" key="24">
    <source>
        <dbReference type="PROSITE" id="PS50222"/>
    </source>
</evidence>
<dbReference type="Pfam" id="PF14513">
    <property type="entry name" value="DAG_kinase_N"/>
    <property type="match status" value="2"/>
</dbReference>
<evidence type="ECO:0000256" key="12">
    <source>
        <dbReference type="ARBA" id="ARBA00022837"/>
    </source>
</evidence>
<dbReference type="GO" id="GO:0008270">
    <property type="term" value="F:zinc ion binding"/>
    <property type="evidence" value="ECO:0007669"/>
    <property type="project" value="UniProtKB-KW"/>
</dbReference>
<reference evidence="25" key="3">
    <citation type="submission" date="2025-09" db="UniProtKB">
        <authorList>
            <consortium name="Ensembl"/>
        </authorList>
    </citation>
    <scope>IDENTIFICATION</scope>
</reference>
<evidence type="ECO:0000256" key="1">
    <source>
        <dbReference type="ARBA" id="ARBA00004496"/>
    </source>
</evidence>
<evidence type="ECO:0000256" key="15">
    <source>
        <dbReference type="ARBA" id="ARBA00023371"/>
    </source>
</evidence>
<keyword evidence="4" id="KW-0963">Cytoplasm</keyword>
<dbReference type="InterPro" id="IPR002219">
    <property type="entry name" value="PKC_DAG/PE"/>
</dbReference>
<dbReference type="GO" id="GO:0005524">
    <property type="term" value="F:ATP binding"/>
    <property type="evidence" value="ECO:0007669"/>
    <property type="project" value="UniProtKB-KW"/>
</dbReference>
<protein>
    <recommendedName>
        <fullName evidence="20">Diacylglycerol kinase</fullName>
        <shortName evidence="20">DAG kinase</shortName>
        <ecNumber evidence="20">2.7.1.107</ecNumber>
    </recommendedName>
</protein>
<dbReference type="InterPro" id="IPR001206">
    <property type="entry name" value="Diacylglycerol_kinase_cat_dom"/>
</dbReference>
<evidence type="ECO:0000256" key="17">
    <source>
        <dbReference type="ARBA" id="ARBA00023400"/>
    </source>
</evidence>
<evidence type="ECO:0000313" key="25">
    <source>
        <dbReference type="Ensembl" id="ENSMGAP00000028023.1"/>
    </source>
</evidence>
<evidence type="ECO:0000256" key="8">
    <source>
        <dbReference type="ARBA" id="ARBA00022741"/>
    </source>
</evidence>
<dbReference type="FunFam" id="2.60.200.40:FF:000003">
    <property type="entry name" value="Diacylglycerol kinase"/>
    <property type="match status" value="1"/>
</dbReference>
<dbReference type="GO" id="GO:0005737">
    <property type="term" value="C:cytoplasm"/>
    <property type="evidence" value="ECO:0007669"/>
    <property type="project" value="UniProtKB-SubCell"/>
</dbReference>
<evidence type="ECO:0000256" key="5">
    <source>
        <dbReference type="ARBA" id="ARBA00022679"/>
    </source>
</evidence>
<reference evidence="25 26" key="1">
    <citation type="journal article" date="2010" name="PLoS Biol.">
        <title>Multi-platform next-generation sequencing of the domestic turkey (Meleagris gallopavo): genome assembly and analysis.</title>
        <authorList>
            <person name="Dalloul R.A."/>
            <person name="Long J.A."/>
            <person name="Zimin A.V."/>
            <person name="Aslam L."/>
            <person name="Beal K."/>
            <person name="Blomberg L.A."/>
            <person name="Bouffard P."/>
            <person name="Burt D.W."/>
            <person name="Crasta O."/>
            <person name="Crooijmans R.P."/>
            <person name="Cooper K."/>
            <person name="Coulombe R.A."/>
            <person name="De S."/>
            <person name="Delany M.E."/>
            <person name="Dodgson J.B."/>
            <person name="Dong J.J."/>
            <person name="Evans C."/>
            <person name="Frederickson K.M."/>
            <person name="Flicek P."/>
            <person name="Florea L."/>
            <person name="Folkerts O."/>
            <person name="Groenen M.A."/>
            <person name="Harkins T.T."/>
            <person name="Herrero J."/>
            <person name="Hoffmann S."/>
            <person name="Megens H.J."/>
            <person name="Jiang A."/>
            <person name="de Jong P."/>
            <person name="Kaiser P."/>
            <person name="Kim H."/>
            <person name="Kim K.W."/>
            <person name="Kim S."/>
            <person name="Langenberger D."/>
            <person name="Lee M.K."/>
            <person name="Lee T."/>
            <person name="Mane S."/>
            <person name="Marcais G."/>
            <person name="Marz M."/>
            <person name="McElroy A.P."/>
            <person name="Modise T."/>
            <person name="Nefedov M."/>
            <person name="Notredame C."/>
            <person name="Paton I.R."/>
            <person name="Payne W.S."/>
            <person name="Pertea G."/>
            <person name="Prickett D."/>
            <person name="Puiu D."/>
            <person name="Qioa D."/>
            <person name="Raineri E."/>
            <person name="Ruffier M."/>
            <person name="Salzberg S.L."/>
            <person name="Schatz M.C."/>
            <person name="Scheuring C."/>
            <person name="Schmidt C.J."/>
            <person name="Schroeder S."/>
            <person name="Searle S.M."/>
            <person name="Smith E.J."/>
            <person name="Smith J."/>
            <person name="Sonstegard T.S."/>
            <person name="Stadler P.F."/>
            <person name="Tafer H."/>
            <person name="Tu Z.J."/>
            <person name="Van Tassell C.P."/>
            <person name="Vilella A.J."/>
            <person name="Williams K.P."/>
            <person name="Yorke J.A."/>
            <person name="Zhang L."/>
            <person name="Zhang H.B."/>
            <person name="Zhang X."/>
            <person name="Zhang Y."/>
            <person name="Reed K.M."/>
        </authorList>
    </citation>
    <scope>NUCLEOTIDE SEQUENCE [LARGE SCALE GENOMIC DNA]</scope>
</reference>
<dbReference type="InterPro" id="IPR046349">
    <property type="entry name" value="C1-like_sf"/>
</dbReference>
<dbReference type="Gene3D" id="3.30.60.20">
    <property type="match status" value="2"/>
</dbReference>
<dbReference type="GO" id="GO:0007200">
    <property type="term" value="P:phospholipase C-activating G protein-coupled receptor signaling pathway"/>
    <property type="evidence" value="ECO:0007669"/>
    <property type="project" value="InterPro"/>
</dbReference>
<dbReference type="SMART" id="SM00046">
    <property type="entry name" value="DAGKc"/>
    <property type="match status" value="1"/>
</dbReference>
<evidence type="ECO:0000256" key="13">
    <source>
        <dbReference type="ARBA" id="ARBA00022840"/>
    </source>
</evidence>
<name>A0A803Y8C6_MELGA</name>
<dbReference type="GeneTree" id="ENSGT00940000159770"/>
<comment type="catalytic activity">
    <reaction evidence="16">
        <text>1,2-didecanoyl-sn-glycerol + ATP = 1,2-didecanoyl-sn-glycero-3-phosphate + ADP + H(+)</text>
        <dbReference type="Rhea" id="RHEA:43428"/>
        <dbReference type="ChEBI" id="CHEBI:15378"/>
        <dbReference type="ChEBI" id="CHEBI:18155"/>
        <dbReference type="ChEBI" id="CHEBI:30616"/>
        <dbReference type="ChEBI" id="CHEBI:78227"/>
        <dbReference type="ChEBI" id="CHEBI:456216"/>
    </reaction>
    <physiologicalReaction direction="left-to-right" evidence="16">
        <dbReference type="Rhea" id="RHEA:43429"/>
    </physiologicalReaction>
</comment>
<evidence type="ECO:0000256" key="19">
    <source>
        <dbReference type="ARBA" id="ARBA00060536"/>
    </source>
</evidence>
<dbReference type="FunFam" id="3.30.60.20:FF:000013">
    <property type="entry name" value="Diacylglycerol kinase"/>
    <property type="match status" value="1"/>
</dbReference>
<dbReference type="InterPro" id="IPR047471">
    <property type="entry name" value="C1_DGKbeta-like_rpt1"/>
</dbReference>
<keyword evidence="13 20" id="KW-0067">ATP-binding</keyword>
<reference evidence="25" key="2">
    <citation type="submission" date="2025-08" db="UniProtKB">
        <authorList>
            <consortium name="Ensembl"/>
        </authorList>
    </citation>
    <scope>IDENTIFICATION</scope>
</reference>
<evidence type="ECO:0000259" key="22">
    <source>
        <dbReference type="PROSITE" id="PS50081"/>
    </source>
</evidence>
<keyword evidence="9" id="KW-0863">Zinc-finger</keyword>
<dbReference type="Pfam" id="PF00781">
    <property type="entry name" value="DAGK_cat"/>
    <property type="match status" value="1"/>
</dbReference>
<dbReference type="UniPathway" id="UPA00230"/>
<keyword evidence="8 20" id="KW-0547">Nucleotide-binding</keyword>
<evidence type="ECO:0000256" key="11">
    <source>
        <dbReference type="ARBA" id="ARBA00022833"/>
    </source>
</evidence>
<feature type="compositionally biased region" description="Basic residues" evidence="21">
    <location>
        <begin position="676"/>
        <end position="686"/>
    </location>
</feature>
<dbReference type="GO" id="GO:0004143">
    <property type="term" value="F:ATP-dependent diacylglycerol kinase activity"/>
    <property type="evidence" value="ECO:0007669"/>
    <property type="project" value="UniProtKB-EC"/>
</dbReference>
<dbReference type="GO" id="GO:0046486">
    <property type="term" value="P:glycerolipid metabolic process"/>
    <property type="evidence" value="ECO:0007669"/>
    <property type="project" value="UniProtKB-UniPathway"/>
</dbReference>
<evidence type="ECO:0000256" key="3">
    <source>
        <dbReference type="ARBA" id="ARBA00009280"/>
    </source>
</evidence>
<comment type="pathway">
    <text evidence="19">Glycerolipid metabolism.</text>
</comment>
<dbReference type="GO" id="GO:0005509">
    <property type="term" value="F:calcium ion binding"/>
    <property type="evidence" value="ECO:0007669"/>
    <property type="project" value="InterPro"/>
</dbReference>
<dbReference type="InterPro" id="IPR000756">
    <property type="entry name" value="Diacylglycerol_kin_accessory"/>
</dbReference>
<comment type="catalytic activity">
    <reaction evidence="18">
        <text>a 1,2-diacyl-sn-glycerol + ATP = a 1,2-diacyl-sn-glycero-3-phosphate + ADP + H(+)</text>
        <dbReference type="Rhea" id="RHEA:10272"/>
        <dbReference type="ChEBI" id="CHEBI:15378"/>
        <dbReference type="ChEBI" id="CHEBI:17815"/>
        <dbReference type="ChEBI" id="CHEBI:30616"/>
        <dbReference type="ChEBI" id="CHEBI:58608"/>
        <dbReference type="ChEBI" id="CHEBI:456216"/>
        <dbReference type="EC" id="2.7.1.107"/>
    </reaction>
    <physiologicalReaction direction="left-to-right" evidence="18">
        <dbReference type="Rhea" id="RHEA:10273"/>
    </physiologicalReaction>
</comment>
<dbReference type="SUPFAM" id="SSF57889">
    <property type="entry name" value="Cysteine-rich domain"/>
    <property type="match status" value="2"/>
</dbReference>
<comment type="pathway">
    <text evidence="2">Lipid metabolism; glycerolipid metabolism.</text>
</comment>
<keyword evidence="26" id="KW-1185">Reference proteome</keyword>
<evidence type="ECO:0000256" key="20">
    <source>
        <dbReference type="RuleBase" id="RU361128"/>
    </source>
</evidence>
<evidence type="ECO:0000256" key="2">
    <source>
        <dbReference type="ARBA" id="ARBA00005175"/>
    </source>
</evidence>
<dbReference type="PROSITE" id="PS00018">
    <property type="entry name" value="EF_HAND_1"/>
    <property type="match status" value="2"/>
</dbReference>
<dbReference type="Pfam" id="PF13499">
    <property type="entry name" value="EF-hand_7"/>
    <property type="match status" value="1"/>
</dbReference>
<dbReference type="SMART" id="SM00109">
    <property type="entry name" value="C1"/>
    <property type="match status" value="2"/>
</dbReference>
<dbReference type="CDD" id="cd20845">
    <property type="entry name" value="C1_DGKbeta_rpt1"/>
    <property type="match status" value="1"/>
</dbReference>
<dbReference type="PANTHER" id="PTHR11255:SF32">
    <property type="entry name" value="DIACYLGLYCEROL KINASE BETA"/>
    <property type="match status" value="1"/>
</dbReference>
<keyword evidence="6" id="KW-0479">Metal-binding</keyword>
<feature type="region of interest" description="Disordered" evidence="21">
    <location>
        <begin position="671"/>
        <end position="693"/>
    </location>
</feature>
<dbReference type="FunFam" id="3.40.50.10330:FF:000003">
    <property type="entry name" value="Diacylglycerol kinase"/>
    <property type="match status" value="1"/>
</dbReference>
<proteinExistence type="inferred from homology"/>
<evidence type="ECO:0000256" key="7">
    <source>
        <dbReference type="ARBA" id="ARBA00022737"/>
    </source>
</evidence>
<dbReference type="InterPro" id="IPR037607">
    <property type="entry name" value="DGK"/>
</dbReference>
<dbReference type="InterPro" id="IPR018247">
    <property type="entry name" value="EF_Hand_1_Ca_BS"/>
</dbReference>
<dbReference type="SMART" id="SM00054">
    <property type="entry name" value="EFh"/>
    <property type="match status" value="2"/>
</dbReference>
<dbReference type="Gene3D" id="1.10.238.110">
    <property type="entry name" value="Diacylglycerol kinase alpha"/>
    <property type="match status" value="2"/>
</dbReference>
<keyword evidence="10 20" id="KW-0418">Kinase</keyword>
<dbReference type="Pfam" id="PF00130">
    <property type="entry name" value="C1_1"/>
    <property type="match status" value="2"/>
</dbReference>
<evidence type="ECO:0000256" key="14">
    <source>
        <dbReference type="ARBA" id="ARBA00023098"/>
    </source>
</evidence>
<dbReference type="InterPro" id="IPR029477">
    <property type="entry name" value="DAG_kinase_typeI_N"/>
</dbReference>
<comment type="catalytic activity">
    <reaction evidence="15">
        <text>1,2-di-(9Z-octadecenoyl)-sn-glycerol + ATP = 1,2-di-(9Z-octadecenoyl)-sn-glycero-3-phosphate + ADP + H(+)</text>
        <dbReference type="Rhea" id="RHEA:40327"/>
        <dbReference type="ChEBI" id="CHEBI:15378"/>
        <dbReference type="ChEBI" id="CHEBI:30616"/>
        <dbReference type="ChEBI" id="CHEBI:52333"/>
        <dbReference type="ChEBI" id="CHEBI:74546"/>
        <dbReference type="ChEBI" id="CHEBI:456216"/>
    </reaction>
    <physiologicalReaction direction="left-to-right" evidence="15">
        <dbReference type="Rhea" id="RHEA:40328"/>
    </physiologicalReaction>
</comment>
<keyword evidence="12" id="KW-0106">Calcium</keyword>
<dbReference type="PROSITE" id="PS00479">
    <property type="entry name" value="ZF_DAG_PE_1"/>
    <property type="match status" value="1"/>
</dbReference>
<comment type="similarity">
    <text evidence="3 20">Belongs to the eukaryotic diacylglycerol kinase family.</text>
</comment>
<evidence type="ECO:0000256" key="10">
    <source>
        <dbReference type="ARBA" id="ARBA00022777"/>
    </source>
</evidence>
<organism evidence="25 26">
    <name type="scientific">Meleagris gallopavo</name>
    <name type="common">Wild turkey</name>
    <dbReference type="NCBI Taxonomy" id="9103"/>
    <lineage>
        <taxon>Eukaryota</taxon>
        <taxon>Metazoa</taxon>
        <taxon>Chordata</taxon>
        <taxon>Craniata</taxon>
        <taxon>Vertebrata</taxon>
        <taxon>Euteleostomi</taxon>
        <taxon>Archelosauria</taxon>
        <taxon>Archosauria</taxon>
        <taxon>Dinosauria</taxon>
        <taxon>Saurischia</taxon>
        <taxon>Theropoda</taxon>
        <taxon>Coelurosauria</taxon>
        <taxon>Aves</taxon>
        <taxon>Neognathae</taxon>
        <taxon>Galloanserae</taxon>
        <taxon>Galliformes</taxon>
        <taxon>Phasianidae</taxon>
        <taxon>Meleagridinae</taxon>
        <taxon>Meleagris</taxon>
    </lineage>
</organism>
<feature type="domain" description="Phorbol-ester/DAG-type" evidence="22">
    <location>
        <begin position="243"/>
        <end position="293"/>
    </location>
</feature>
<accession>A0A803Y8C6</accession>
<evidence type="ECO:0000256" key="21">
    <source>
        <dbReference type="SAM" id="MobiDB-lite"/>
    </source>
</evidence>
<dbReference type="InterPro" id="IPR017438">
    <property type="entry name" value="ATP-NAD_kinase_N"/>
</dbReference>
<dbReference type="SMART" id="SM00045">
    <property type="entry name" value="DAGKa"/>
    <property type="match status" value="1"/>
</dbReference>